<evidence type="ECO:0000313" key="2">
    <source>
        <dbReference type="EMBL" id="TLX42944.1"/>
    </source>
</evidence>
<dbReference type="AlphaFoldDB" id="A0A6C1KIJ5"/>
<organism evidence="2 3">
    <name type="scientific">Xanthobacter autotrophicus</name>
    <dbReference type="NCBI Taxonomy" id="280"/>
    <lineage>
        <taxon>Bacteria</taxon>
        <taxon>Pseudomonadati</taxon>
        <taxon>Pseudomonadota</taxon>
        <taxon>Alphaproteobacteria</taxon>
        <taxon>Hyphomicrobiales</taxon>
        <taxon>Xanthobacteraceae</taxon>
        <taxon>Xanthobacter</taxon>
    </lineage>
</organism>
<comment type="caution">
    <text evidence="2">The sequence shown here is derived from an EMBL/GenBank/DDBJ whole genome shotgun (WGS) entry which is preliminary data.</text>
</comment>
<evidence type="ECO:0000256" key="1">
    <source>
        <dbReference type="SAM" id="Phobius"/>
    </source>
</evidence>
<keyword evidence="1" id="KW-1133">Transmembrane helix</keyword>
<gene>
    <name evidence="2" type="ORF">FBQ73_09805</name>
</gene>
<feature type="transmembrane region" description="Helical" evidence="1">
    <location>
        <begin position="39"/>
        <end position="59"/>
    </location>
</feature>
<evidence type="ECO:0000313" key="3">
    <source>
        <dbReference type="Proteomes" id="UP000305131"/>
    </source>
</evidence>
<sequence>MSVRLQIAAMLFMMIQAVLFFIGLLLVLLTPLAREAMDLMPWVVGATTVVSLPLSWWLAPRLRARTWRRDGTLEALK</sequence>
<keyword evidence="1" id="KW-0472">Membrane</keyword>
<dbReference type="RefSeq" id="WP_138399302.1">
    <property type="nucleotide sequence ID" value="NZ_JBAFVI010000002.1"/>
</dbReference>
<reference evidence="2 3" key="1">
    <citation type="submission" date="2019-05" db="EMBL/GenBank/DDBJ databases">
        <authorList>
            <person name="Zhou X."/>
        </authorList>
    </citation>
    <scope>NUCLEOTIDE SEQUENCE [LARGE SCALE GENOMIC DNA]</scope>
    <source>
        <strain evidence="2 3">DSM 432</strain>
    </source>
</reference>
<feature type="transmembrane region" description="Helical" evidence="1">
    <location>
        <begin position="7"/>
        <end position="33"/>
    </location>
</feature>
<dbReference type="Proteomes" id="UP000305131">
    <property type="component" value="Unassembled WGS sequence"/>
</dbReference>
<name>A0A6C1KIJ5_XANAU</name>
<protein>
    <submittedName>
        <fullName evidence="2">Uncharacterized protein</fullName>
    </submittedName>
</protein>
<dbReference type="GeneID" id="95773746"/>
<dbReference type="OrthoDB" id="7889159at2"/>
<keyword evidence="1" id="KW-0812">Transmembrane</keyword>
<accession>A0A6C1KIJ5</accession>
<dbReference type="EMBL" id="VAUP01000022">
    <property type="protein sequence ID" value="TLX42944.1"/>
    <property type="molecule type" value="Genomic_DNA"/>
</dbReference>
<proteinExistence type="predicted"/>